<keyword evidence="8" id="KW-0411">Iron-sulfur</keyword>
<dbReference type="InterPro" id="IPR017938">
    <property type="entry name" value="Riboflavin_synthase-like_b-brl"/>
</dbReference>
<dbReference type="Gene3D" id="3.40.50.80">
    <property type="entry name" value="Nucleotide-binding domain of ferredoxin-NADP reductase (FNR) module"/>
    <property type="match status" value="1"/>
</dbReference>
<keyword evidence="13" id="KW-1185">Reference proteome</keyword>
<dbReference type="Proteomes" id="UP000432089">
    <property type="component" value="Unassembled WGS sequence"/>
</dbReference>
<evidence type="ECO:0000256" key="1">
    <source>
        <dbReference type="ARBA" id="ARBA00001974"/>
    </source>
</evidence>
<comment type="similarity">
    <text evidence="9">In the N-terminal section; belongs to the FAD-binding oxidoreductase type 6 family.</text>
</comment>
<dbReference type="EMBL" id="VZDO01000004">
    <property type="protein sequence ID" value="KAB0680928.1"/>
    <property type="molecule type" value="Genomic_DNA"/>
</dbReference>
<evidence type="ECO:0000313" key="12">
    <source>
        <dbReference type="EMBL" id="KAB0680928.1"/>
    </source>
</evidence>
<comment type="cofactor">
    <cofactor evidence="1">
        <name>FAD</name>
        <dbReference type="ChEBI" id="CHEBI:57692"/>
    </cofactor>
</comment>
<feature type="domain" description="2Fe-2S ferredoxin-type" evidence="10">
    <location>
        <begin position="279"/>
        <end position="363"/>
    </location>
</feature>
<dbReference type="PROSITE" id="PS51085">
    <property type="entry name" value="2FE2S_FER_2"/>
    <property type="match status" value="1"/>
</dbReference>
<dbReference type="PROSITE" id="PS00197">
    <property type="entry name" value="2FE2S_FER_1"/>
    <property type="match status" value="1"/>
</dbReference>
<dbReference type="PANTHER" id="PTHR47354:SF6">
    <property type="entry name" value="NADH OXIDOREDUCTASE HCR"/>
    <property type="match status" value="1"/>
</dbReference>
<dbReference type="InterPro" id="IPR050415">
    <property type="entry name" value="MRET"/>
</dbReference>
<protein>
    <submittedName>
        <fullName evidence="12">Hybrid-cluster NAD(P)-dependent oxidoreductase</fullName>
    </submittedName>
</protein>
<sequence length="363" mass="40375">MEGTALLRHKHIDDLPQWNDKVQVLECVGVLPETQDVRTFSFQTPSDSWFRYAPGQFVTLELPTENGIVMRTYTLSSSPSRPLSVSVTVKAQPGSVAGRWMFDNVREGVRLKAYGPAGTFTFEQHPAERYLFVSAGSGVTPMMSMTRWLYDYGRKADIKFVHCARSPSDIIFRRELELMMERVPEIDVSFIVERSDPHGIWTGYRGRLNSLMLELIAPDYHDREVFCCGPAPFMQGVRDILNASGFAMARYHEESFQAPVETAELVPQGDIVPEEGKSASIRFTDAGFEVECEETDTILAIAKANGLNIPSGCQFGVCGTCRTRKVSGNVHMVHNGGISDEDVAEGYILACCSKPIGRVEVEV</sequence>
<evidence type="ECO:0000256" key="8">
    <source>
        <dbReference type="ARBA" id="ARBA00023014"/>
    </source>
</evidence>
<organism evidence="12 13">
    <name type="scientific">Plantimonas leprariae</name>
    <dbReference type="NCBI Taxonomy" id="2615207"/>
    <lineage>
        <taxon>Bacteria</taxon>
        <taxon>Pseudomonadati</taxon>
        <taxon>Pseudomonadota</taxon>
        <taxon>Alphaproteobacteria</taxon>
        <taxon>Hyphomicrobiales</taxon>
        <taxon>Aurantimonadaceae</taxon>
        <taxon>Plantimonas</taxon>
    </lineage>
</organism>
<evidence type="ECO:0000259" key="10">
    <source>
        <dbReference type="PROSITE" id="PS51085"/>
    </source>
</evidence>
<feature type="domain" description="FAD-binding FR-type" evidence="11">
    <location>
        <begin position="20"/>
        <end position="123"/>
    </location>
</feature>
<reference evidence="12 13" key="1">
    <citation type="submission" date="2019-09" db="EMBL/GenBank/DDBJ databases">
        <title>YIM 132180 draft genome.</title>
        <authorList>
            <person name="Zhang K."/>
        </authorList>
    </citation>
    <scope>NUCLEOTIDE SEQUENCE [LARGE SCALE GENOMIC DNA]</scope>
    <source>
        <strain evidence="12 13">YIM 132180</strain>
    </source>
</reference>
<keyword evidence="7" id="KW-0408">Iron</keyword>
<dbReference type="InterPro" id="IPR039261">
    <property type="entry name" value="FNR_nucleotide-bd"/>
</dbReference>
<proteinExistence type="inferred from homology"/>
<dbReference type="CDD" id="cd06215">
    <property type="entry name" value="FNR_iron_sulfur_binding_1"/>
    <property type="match status" value="1"/>
</dbReference>
<keyword evidence="4" id="KW-0479">Metal-binding</keyword>
<dbReference type="PANTHER" id="PTHR47354">
    <property type="entry name" value="NADH OXIDOREDUCTASE HCR"/>
    <property type="match status" value="1"/>
</dbReference>
<keyword evidence="5" id="KW-0274">FAD</keyword>
<dbReference type="Gene3D" id="2.40.30.10">
    <property type="entry name" value="Translation factors"/>
    <property type="match status" value="1"/>
</dbReference>
<keyword evidence="6" id="KW-0560">Oxidoreductase</keyword>
<dbReference type="InterPro" id="IPR008333">
    <property type="entry name" value="Cbr1-like_FAD-bd_dom"/>
</dbReference>
<dbReference type="InterPro" id="IPR006058">
    <property type="entry name" value="2Fe2S_fd_BS"/>
</dbReference>
<dbReference type="SUPFAM" id="SSF52343">
    <property type="entry name" value="Ferredoxin reductase-like, C-terminal NADP-linked domain"/>
    <property type="match status" value="1"/>
</dbReference>
<dbReference type="Pfam" id="PF00111">
    <property type="entry name" value="Fer2"/>
    <property type="match status" value="1"/>
</dbReference>
<dbReference type="InterPro" id="IPR001433">
    <property type="entry name" value="OxRdtase_FAD/NAD-bd"/>
</dbReference>
<dbReference type="GO" id="GO:0046872">
    <property type="term" value="F:metal ion binding"/>
    <property type="evidence" value="ECO:0007669"/>
    <property type="project" value="UniProtKB-KW"/>
</dbReference>
<dbReference type="SUPFAM" id="SSF54292">
    <property type="entry name" value="2Fe-2S ferredoxin-like"/>
    <property type="match status" value="1"/>
</dbReference>
<dbReference type="PRINTS" id="PR00410">
    <property type="entry name" value="PHEHYDRXLASE"/>
</dbReference>
<evidence type="ECO:0000256" key="9">
    <source>
        <dbReference type="ARBA" id="ARBA00061434"/>
    </source>
</evidence>
<evidence type="ECO:0000256" key="6">
    <source>
        <dbReference type="ARBA" id="ARBA00023002"/>
    </source>
</evidence>
<dbReference type="InterPro" id="IPR001041">
    <property type="entry name" value="2Fe-2S_ferredoxin-type"/>
</dbReference>
<evidence type="ECO:0000256" key="4">
    <source>
        <dbReference type="ARBA" id="ARBA00022723"/>
    </source>
</evidence>
<keyword evidence="3" id="KW-0001">2Fe-2S</keyword>
<dbReference type="AlphaFoldDB" id="A0A7V7TXB9"/>
<dbReference type="GO" id="GO:0051537">
    <property type="term" value="F:2 iron, 2 sulfur cluster binding"/>
    <property type="evidence" value="ECO:0007669"/>
    <property type="project" value="UniProtKB-KW"/>
</dbReference>
<evidence type="ECO:0000256" key="2">
    <source>
        <dbReference type="ARBA" id="ARBA00022630"/>
    </source>
</evidence>
<dbReference type="PROSITE" id="PS51384">
    <property type="entry name" value="FAD_FR"/>
    <property type="match status" value="1"/>
</dbReference>
<name>A0A7V7TXB9_9HYPH</name>
<dbReference type="InterPro" id="IPR036010">
    <property type="entry name" value="2Fe-2S_ferredoxin-like_sf"/>
</dbReference>
<evidence type="ECO:0000313" key="13">
    <source>
        <dbReference type="Proteomes" id="UP000432089"/>
    </source>
</evidence>
<comment type="caution">
    <text evidence="12">The sequence shown here is derived from an EMBL/GenBank/DDBJ whole genome shotgun (WGS) entry which is preliminary data.</text>
</comment>
<dbReference type="Gene3D" id="3.10.20.30">
    <property type="match status" value="1"/>
</dbReference>
<accession>A0A7V7TXB9</accession>
<dbReference type="Pfam" id="PF00175">
    <property type="entry name" value="NAD_binding_1"/>
    <property type="match status" value="1"/>
</dbReference>
<keyword evidence="2" id="KW-0285">Flavoprotein</keyword>
<dbReference type="RefSeq" id="WP_150969110.1">
    <property type="nucleotide sequence ID" value="NZ_VZDO01000004.1"/>
</dbReference>
<gene>
    <name evidence="12" type="ORF">F6X38_08095</name>
</gene>
<dbReference type="CDD" id="cd00207">
    <property type="entry name" value="fer2"/>
    <property type="match status" value="1"/>
</dbReference>
<evidence type="ECO:0000259" key="11">
    <source>
        <dbReference type="PROSITE" id="PS51384"/>
    </source>
</evidence>
<dbReference type="InterPro" id="IPR017927">
    <property type="entry name" value="FAD-bd_FR_type"/>
</dbReference>
<dbReference type="Pfam" id="PF00970">
    <property type="entry name" value="FAD_binding_6"/>
    <property type="match status" value="1"/>
</dbReference>
<evidence type="ECO:0000256" key="7">
    <source>
        <dbReference type="ARBA" id="ARBA00023004"/>
    </source>
</evidence>
<dbReference type="GO" id="GO:0016491">
    <property type="term" value="F:oxidoreductase activity"/>
    <property type="evidence" value="ECO:0007669"/>
    <property type="project" value="UniProtKB-KW"/>
</dbReference>
<dbReference type="SUPFAM" id="SSF63380">
    <property type="entry name" value="Riboflavin synthase domain-like"/>
    <property type="match status" value="1"/>
</dbReference>
<evidence type="ECO:0000256" key="3">
    <source>
        <dbReference type="ARBA" id="ARBA00022714"/>
    </source>
</evidence>
<evidence type="ECO:0000256" key="5">
    <source>
        <dbReference type="ARBA" id="ARBA00022827"/>
    </source>
</evidence>
<dbReference type="InterPro" id="IPR012675">
    <property type="entry name" value="Beta-grasp_dom_sf"/>
</dbReference>